<gene>
    <name evidence="1" type="ORF">PXEA_LOCUS23610</name>
</gene>
<dbReference type="EMBL" id="CAAALY010110041">
    <property type="protein sequence ID" value="VEL30170.1"/>
    <property type="molecule type" value="Genomic_DNA"/>
</dbReference>
<organism evidence="1 2">
    <name type="scientific">Protopolystoma xenopodis</name>
    <dbReference type="NCBI Taxonomy" id="117903"/>
    <lineage>
        <taxon>Eukaryota</taxon>
        <taxon>Metazoa</taxon>
        <taxon>Spiralia</taxon>
        <taxon>Lophotrochozoa</taxon>
        <taxon>Platyhelminthes</taxon>
        <taxon>Monogenea</taxon>
        <taxon>Polyopisthocotylea</taxon>
        <taxon>Polystomatidea</taxon>
        <taxon>Polystomatidae</taxon>
        <taxon>Protopolystoma</taxon>
    </lineage>
</organism>
<protein>
    <submittedName>
        <fullName evidence="1">Uncharacterized protein</fullName>
    </submittedName>
</protein>
<comment type="caution">
    <text evidence="1">The sequence shown here is derived from an EMBL/GenBank/DDBJ whole genome shotgun (WGS) entry which is preliminary data.</text>
</comment>
<dbReference type="AlphaFoldDB" id="A0A448X7M3"/>
<evidence type="ECO:0000313" key="2">
    <source>
        <dbReference type="Proteomes" id="UP000784294"/>
    </source>
</evidence>
<proteinExistence type="predicted"/>
<evidence type="ECO:0000313" key="1">
    <source>
        <dbReference type="EMBL" id="VEL30170.1"/>
    </source>
</evidence>
<accession>A0A448X7M3</accession>
<reference evidence="1" key="1">
    <citation type="submission" date="2018-11" db="EMBL/GenBank/DDBJ databases">
        <authorList>
            <consortium name="Pathogen Informatics"/>
        </authorList>
    </citation>
    <scope>NUCLEOTIDE SEQUENCE</scope>
</reference>
<dbReference type="Proteomes" id="UP000784294">
    <property type="component" value="Unassembled WGS sequence"/>
</dbReference>
<keyword evidence="2" id="KW-1185">Reference proteome</keyword>
<sequence>MVTRALSLDSSIHPKLSLASDVTVGIRLESRLNVTPVPHSFPLRYNVTPLSMSKPRILTRYVPGSESRRYLRNHIVRTSKAGQSEPPDPSCRSELCSCSEPAFELSDPSPSQDTLKNDKAKAANAHLNLLCRRFITSRLQRLQKRKPSGLPKTRRRAFPGSLDITADKTNIKPVLAVPTSLILDREPTATWRGLHFSTSDSFHSYALSTSASIPGFQCYSSDSPHILGLRPFRTKSEASLNFIDLRGSPFCG</sequence>
<name>A0A448X7M3_9PLAT</name>